<dbReference type="AlphaFoldDB" id="A0A432Y0T0"/>
<dbReference type="InterPro" id="IPR011010">
    <property type="entry name" value="DNA_brk_join_enz"/>
</dbReference>
<dbReference type="Gene3D" id="1.10.443.10">
    <property type="entry name" value="Intergrase catalytic core"/>
    <property type="match status" value="1"/>
</dbReference>
<dbReference type="GO" id="GO:0006310">
    <property type="term" value="P:DNA recombination"/>
    <property type="evidence" value="ECO:0007669"/>
    <property type="project" value="UniProtKB-KW"/>
</dbReference>
<dbReference type="OrthoDB" id="8368662at2"/>
<keyword evidence="1" id="KW-0233">DNA recombination</keyword>
<comment type="caution">
    <text evidence="2">The sequence shown here is derived from an EMBL/GenBank/DDBJ whole genome shotgun (WGS) entry which is preliminary data.</text>
</comment>
<dbReference type="SUPFAM" id="SSF56349">
    <property type="entry name" value="DNA breaking-rejoining enzymes"/>
    <property type="match status" value="1"/>
</dbReference>
<evidence type="ECO:0000313" key="2">
    <source>
        <dbReference type="EMBL" id="RUO54559.1"/>
    </source>
</evidence>
<dbReference type="GO" id="GO:0003677">
    <property type="term" value="F:DNA binding"/>
    <property type="evidence" value="ECO:0007669"/>
    <property type="project" value="InterPro"/>
</dbReference>
<evidence type="ECO:0000313" key="3">
    <source>
        <dbReference type="Proteomes" id="UP000287198"/>
    </source>
</evidence>
<proteinExistence type="predicted"/>
<dbReference type="RefSeq" id="WP_126762058.1">
    <property type="nucleotide sequence ID" value="NZ_JBHLTZ010000004.1"/>
</dbReference>
<protein>
    <submittedName>
        <fullName evidence="2">Uncharacterized protein</fullName>
    </submittedName>
</protein>
<keyword evidence="3" id="KW-1185">Reference proteome</keyword>
<gene>
    <name evidence="2" type="ORF">CWI69_03890</name>
</gene>
<dbReference type="EMBL" id="PIPW01000001">
    <property type="protein sequence ID" value="RUO54559.1"/>
    <property type="molecule type" value="Genomic_DNA"/>
</dbReference>
<sequence length="543" mass="62274">MAHANTLYLAHESVDCYEYLYEEAKRLNHDYEPLPFEIETFFGQKVKLRKSDGRLKKTVRLINLGSNTSNYRLSDTYSKYAYLSYIAIQCWVDTAISRSPSMINHLCEGLSTLQHVSLSDEALNNEAVFAKEIASQLSRLILENKDNQRVWLSIRAFANYAIENCYWGFDETLVFKLAETKIKNHGQKARVSLLDHEYGPFTRSEIGEITQALQNDDVTIHERVMIKLAMQFGLRPIQLALLRESDIYYDTSKLGWYINIPRVKGKVSQLRRNQNNFVLRELSDDLANEIGELIKQDAVRSLTHPKGTPLPRPLFKREQVDKELIVDDKLTEYAWHKNSNALTHKFISLGKRLNIFSRHVKDDNGGPTLLRISCYRFRYTLGTRMVLEGKTPEEVAIALDHGSTDSVQHYFRYNRDLIDFIDDTFDSSIVLENAVMRWKGFLIDENDSSVGGRLIRTSSIASLGKCLKQASCEFHPTVSCYGCGKFRPFKNADHQAQLKVIEAEREFVQQHSSGPVKHQLNEALQGAIEICEAQKLLNKESDS</sequence>
<organism evidence="2 3">
    <name type="scientific">Pseudidiomarina halophila</name>
    <dbReference type="NCBI Taxonomy" id="1449799"/>
    <lineage>
        <taxon>Bacteria</taxon>
        <taxon>Pseudomonadati</taxon>
        <taxon>Pseudomonadota</taxon>
        <taxon>Gammaproteobacteria</taxon>
        <taxon>Alteromonadales</taxon>
        <taxon>Idiomarinaceae</taxon>
        <taxon>Pseudidiomarina</taxon>
    </lineage>
</organism>
<reference evidence="3" key="1">
    <citation type="journal article" date="2018" name="Front. Microbiol.">
        <title>Genome-Based Analysis Reveals the Taxonomy and Diversity of the Family Idiomarinaceae.</title>
        <authorList>
            <person name="Liu Y."/>
            <person name="Lai Q."/>
            <person name="Shao Z."/>
        </authorList>
    </citation>
    <scope>NUCLEOTIDE SEQUENCE [LARGE SCALE GENOMIC DNA]</scope>
    <source>
        <strain evidence="3">BH195</strain>
    </source>
</reference>
<accession>A0A432Y0T0</accession>
<dbReference type="Proteomes" id="UP000287198">
    <property type="component" value="Unassembled WGS sequence"/>
</dbReference>
<name>A0A432Y0T0_9GAMM</name>
<dbReference type="CDD" id="cd00397">
    <property type="entry name" value="DNA_BRE_C"/>
    <property type="match status" value="1"/>
</dbReference>
<dbReference type="GO" id="GO:0015074">
    <property type="term" value="P:DNA integration"/>
    <property type="evidence" value="ECO:0007669"/>
    <property type="project" value="InterPro"/>
</dbReference>
<evidence type="ECO:0000256" key="1">
    <source>
        <dbReference type="ARBA" id="ARBA00023172"/>
    </source>
</evidence>
<dbReference type="InterPro" id="IPR013762">
    <property type="entry name" value="Integrase-like_cat_sf"/>
</dbReference>